<protein>
    <submittedName>
        <fullName evidence="2">Uncharacterized protein</fullName>
    </submittedName>
</protein>
<feature type="signal peptide" evidence="1">
    <location>
        <begin position="1"/>
        <end position="16"/>
    </location>
</feature>
<sequence>MLASILLLLLPSLTQAQPLDLPQVTYVPTDNLQARDVIDRWVSASLTMQSNAICPQGYTRFSTAEFDFLAVQTSDLNVQFKVYNRLNAMRIVALDAVVGPMAYFSFTIRGYGPAQSPGWTDKQARYCCRPYARLKFSVNMQTSVLFFNENDVTVHVECKFDPDPSSFCHTHHLEPRYECYQQWQQISVKTAQIADKPAILVYPIAARAVADCPIDGPSFTEQAFFKLAVIKHGKFEGFISYDRAFVGDMAKVGLVARDGIIEMGITFAVDGIGERQSWPDRTRQACCRPAFRSQIWLGLNAPMFRYSLTAESSRFDNICYPGQLAVAPEGCTQTEFVGRAPICSNLQPYVTLASGEEPVDPALLMPSR</sequence>
<gene>
    <name evidence="2" type="primary">Mo01459</name>
    <name evidence="2" type="ORF">E5Q_01459</name>
</gene>
<keyword evidence="1" id="KW-0732">Signal</keyword>
<keyword evidence="3" id="KW-1185">Reference proteome</keyword>
<reference evidence="2 3" key="2">
    <citation type="journal article" date="2012" name="Open Biol.">
        <title>Characteristics of nucleosomes and linker DNA regions on the genome of the basidiomycete Mixia osmundae revealed by mono- and dinucleosome mapping.</title>
        <authorList>
            <person name="Nishida H."/>
            <person name="Kondo S."/>
            <person name="Matsumoto T."/>
            <person name="Suzuki Y."/>
            <person name="Yoshikawa H."/>
            <person name="Taylor T.D."/>
            <person name="Sugiyama J."/>
        </authorList>
    </citation>
    <scope>NUCLEOTIDE SEQUENCE [LARGE SCALE GENOMIC DNA]</scope>
    <source>
        <strain evidence="3">CBS 9802 / IAM 14324 / JCM 22182 / KY 12970</strain>
    </source>
</reference>
<evidence type="ECO:0000313" key="3">
    <source>
        <dbReference type="Proteomes" id="UP000009131"/>
    </source>
</evidence>
<evidence type="ECO:0000256" key="1">
    <source>
        <dbReference type="SAM" id="SignalP"/>
    </source>
</evidence>
<dbReference type="AlphaFoldDB" id="G7DVZ9"/>
<proteinExistence type="predicted"/>
<organism evidence="2 3">
    <name type="scientific">Mixia osmundae (strain CBS 9802 / IAM 14324 / JCM 22182 / KY 12970)</name>
    <dbReference type="NCBI Taxonomy" id="764103"/>
    <lineage>
        <taxon>Eukaryota</taxon>
        <taxon>Fungi</taxon>
        <taxon>Dikarya</taxon>
        <taxon>Basidiomycota</taxon>
        <taxon>Pucciniomycotina</taxon>
        <taxon>Mixiomycetes</taxon>
        <taxon>Mixiales</taxon>
        <taxon>Mixiaceae</taxon>
        <taxon>Mixia</taxon>
    </lineage>
</organism>
<reference evidence="2 3" key="1">
    <citation type="journal article" date="2011" name="J. Gen. Appl. Microbiol.">
        <title>Draft genome sequencing of the enigmatic basidiomycete Mixia osmundae.</title>
        <authorList>
            <person name="Nishida H."/>
            <person name="Nagatsuka Y."/>
            <person name="Sugiyama J."/>
        </authorList>
    </citation>
    <scope>NUCLEOTIDE SEQUENCE [LARGE SCALE GENOMIC DNA]</scope>
    <source>
        <strain evidence="3">CBS 9802 / IAM 14324 / JCM 22182 / KY 12970</strain>
    </source>
</reference>
<name>G7DVZ9_MIXOS</name>
<feature type="chain" id="PRO_5009955532" evidence="1">
    <location>
        <begin position="17"/>
        <end position="368"/>
    </location>
</feature>
<dbReference type="InParanoid" id="G7DVZ9"/>
<comment type="caution">
    <text evidence="2">The sequence shown here is derived from an EMBL/GenBank/DDBJ whole genome shotgun (WGS) entry which is preliminary data.</text>
</comment>
<dbReference type="Proteomes" id="UP000009131">
    <property type="component" value="Unassembled WGS sequence"/>
</dbReference>
<dbReference type="RefSeq" id="XP_014565064.1">
    <property type="nucleotide sequence ID" value="XM_014709578.1"/>
</dbReference>
<evidence type="ECO:0000313" key="2">
    <source>
        <dbReference type="EMBL" id="GAA94805.1"/>
    </source>
</evidence>
<dbReference type="EMBL" id="BABT02000047">
    <property type="protein sequence ID" value="GAA94805.1"/>
    <property type="molecule type" value="Genomic_DNA"/>
</dbReference>
<dbReference type="HOGENOM" id="CLU_713871_0_0_1"/>
<accession>G7DVZ9</accession>